<evidence type="ECO:0000313" key="1">
    <source>
        <dbReference type="EMBL" id="JAH39670.1"/>
    </source>
</evidence>
<sequence length="9" mass="1243">MRWISIQYF</sequence>
<organism evidence="1">
    <name type="scientific">Anguilla anguilla</name>
    <name type="common">European freshwater eel</name>
    <name type="synonym">Muraena anguilla</name>
    <dbReference type="NCBI Taxonomy" id="7936"/>
    <lineage>
        <taxon>Eukaryota</taxon>
        <taxon>Metazoa</taxon>
        <taxon>Chordata</taxon>
        <taxon>Craniata</taxon>
        <taxon>Vertebrata</taxon>
        <taxon>Euteleostomi</taxon>
        <taxon>Actinopterygii</taxon>
        <taxon>Neopterygii</taxon>
        <taxon>Teleostei</taxon>
        <taxon>Anguilliformes</taxon>
        <taxon>Anguillidae</taxon>
        <taxon>Anguilla</taxon>
    </lineage>
</organism>
<reference evidence="1" key="1">
    <citation type="submission" date="2014-11" db="EMBL/GenBank/DDBJ databases">
        <authorList>
            <person name="Amaro Gonzalez C."/>
        </authorList>
    </citation>
    <scope>NUCLEOTIDE SEQUENCE</scope>
</reference>
<dbReference type="EMBL" id="GBXM01068907">
    <property type="protein sequence ID" value="JAH39670.1"/>
    <property type="molecule type" value="Transcribed_RNA"/>
</dbReference>
<name>A0A0E9SG45_ANGAN</name>
<protein>
    <submittedName>
        <fullName evidence="1">Uncharacterized protein</fullName>
    </submittedName>
</protein>
<proteinExistence type="predicted"/>
<accession>A0A0E9SG45</accession>
<reference evidence="1" key="2">
    <citation type="journal article" date="2015" name="Fish Shellfish Immunol.">
        <title>Early steps in the European eel (Anguilla anguilla)-Vibrio vulnificus interaction in the gills: Role of the RtxA13 toxin.</title>
        <authorList>
            <person name="Callol A."/>
            <person name="Pajuelo D."/>
            <person name="Ebbesson L."/>
            <person name="Teles M."/>
            <person name="MacKenzie S."/>
            <person name="Amaro C."/>
        </authorList>
    </citation>
    <scope>NUCLEOTIDE SEQUENCE</scope>
</reference>